<sequence>MDAYRDEKTNNTRSTSSDQPQTNGRGELC</sequence>
<name>A0A2T7F7R4_9POAL</name>
<feature type="region of interest" description="Disordered" evidence="1">
    <location>
        <begin position="1"/>
        <end position="29"/>
    </location>
</feature>
<dbReference type="Gramene" id="PUZ76120">
    <property type="protein sequence ID" value="PUZ76120"/>
    <property type="gene ID" value="GQ55_1G264400"/>
</dbReference>
<evidence type="ECO:0000313" key="2">
    <source>
        <dbReference type="EMBL" id="PUZ76120.1"/>
    </source>
</evidence>
<feature type="compositionally biased region" description="Polar residues" evidence="1">
    <location>
        <begin position="11"/>
        <end position="29"/>
    </location>
</feature>
<keyword evidence="3" id="KW-1185">Reference proteome</keyword>
<reference evidence="2 3" key="1">
    <citation type="submission" date="2018-04" db="EMBL/GenBank/DDBJ databases">
        <title>WGS assembly of Panicum hallii var. hallii HAL2.</title>
        <authorList>
            <person name="Lovell J."/>
            <person name="Jenkins J."/>
            <person name="Lowry D."/>
            <person name="Mamidi S."/>
            <person name="Sreedasyam A."/>
            <person name="Weng X."/>
            <person name="Barry K."/>
            <person name="Bonette J."/>
            <person name="Campitelli B."/>
            <person name="Daum C."/>
            <person name="Gordon S."/>
            <person name="Gould B."/>
            <person name="Lipzen A."/>
            <person name="MacQueen A."/>
            <person name="Palacio-Mejia J."/>
            <person name="Plott C."/>
            <person name="Shakirov E."/>
            <person name="Shu S."/>
            <person name="Yoshinaga Y."/>
            <person name="Zane M."/>
            <person name="Rokhsar D."/>
            <person name="Grimwood J."/>
            <person name="Schmutz J."/>
            <person name="Juenger T."/>
        </authorList>
    </citation>
    <scope>NUCLEOTIDE SEQUENCE [LARGE SCALE GENOMIC DNA]</scope>
    <source>
        <strain evidence="3">cv. HAL2</strain>
    </source>
</reference>
<feature type="compositionally biased region" description="Basic and acidic residues" evidence="1">
    <location>
        <begin position="1"/>
        <end position="10"/>
    </location>
</feature>
<evidence type="ECO:0000256" key="1">
    <source>
        <dbReference type="SAM" id="MobiDB-lite"/>
    </source>
</evidence>
<protein>
    <submittedName>
        <fullName evidence="2">Uncharacterized protein</fullName>
    </submittedName>
</protein>
<proteinExistence type="predicted"/>
<dbReference type="Proteomes" id="UP000244336">
    <property type="component" value="Chromosome 1"/>
</dbReference>
<gene>
    <name evidence="2" type="ORF">GQ55_1G264400</name>
</gene>
<dbReference type="AlphaFoldDB" id="A0A2T7F7R4"/>
<dbReference type="EMBL" id="CM009749">
    <property type="protein sequence ID" value="PUZ76120.1"/>
    <property type="molecule type" value="Genomic_DNA"/>
</dbReference>
<accession>A0A2T7F7R4</accession>
<organism evidence="2 3">
    <name type="scientific">Panicum hallii var. hallii</name>
    <dbReference type="NCBI Taxonomy" id="1504633"/>
    <lineage>
        <taxon>Eukaryota</taxon>
        <taxon>Viridiplantae</taxon>
        <taxon>Streptophyta</taxon>
        <taxon>Embryophyta</taxon>
        <taxon>Tracheophyta</taxon>
        <taxon>Spermatophyta</taxon>
        <taxon>Magnoliopsida</taxon>
        <taxon>Liliopsida</taxon>
        <taxon>Poales</taxon>
        <taxon>Poaceae</taxon>
        <taxon>PACMAD clade</taxon>
        <taxon>Panicoideae</taxon>
        <taxon>Panicodae</taxon>
        <taxon>Paniceae</taxon>
        <taxon>Panicinae</taxon>
        <taxon>Panicum</taxon>
        <taxon>Panicum sect. Panicum</taxon>
    </lineage>
</organism>
<evidence type="ECO:0000313" key="3">
    <source>
        <dbReference type="Proteomes" id="UP000244336"/>
    </source>
</evidence>